<comment type="caution">
    <text evidence="2">The sequence shown here is derived from an EMBL/GenBank/DDBJ whole genome shotgun (WGS) entry which is preliminary data.</text>
</comment>
<evidence type="ECO:0000259" key="1">
    <source>
        <dbReference type="Pfam" id="PF00850"/>
    </source>
</evidence>
<dbReference type="PANTHER" id="PTHR10625:SF10">
    <property type="entry name" value="HISTONE DEACETYLASE HDAC1"/>
    <property type="match status" value="1"/>
</dbReference>
<dbReference type="Pfam" id="PF00850">
    <property type="entry name" value="Hist_deacetyl"/>
    <property type="match status" value="1"/>
</dbReference>
<dbReference type="PRINTS" id="PR01271">
    <property type="entry name" value="HISDACETLASE"/>
</dbReference>
<evidence type="ECO:0000313" key="2">
    <source>
        <dbReference type="EMBL" id="KAA0170108.1"/>
    </source>
</evidence>
<proteinExistence type="predicted"/>
<reference evidence="2 3" key="1">
    <citation type="submission" date="2019-07" db="EMBL/GenBank/DDBJ databases">
        <title>Genomes of Cafeteria roenbergensis.</title>
        <authorList>
            <person name="Fischer M.G."/>
            <person name="Hackl T."/>
            <person name="Roman M."/>
        </authorList>
    </citation>
    <scope>NUCLEOTIDE SEQUENCE [LARGE SCALE GENOMIC DNA]</scope>
    <source>
        <strain evidence="2 3">E4-10P</strain>
    </source>
</reference>
<feature type="domain" description="Histone deacetylase" evidence="1">
    <location>
        <begin position="1"/>
        <end position="68"/>
    </location>
</feature>
<dbReference type="Proteomes" id="UP000322899">
    <property type="component" value="Unassembled WGS sequence"/>
</dbReference>
<dbReference type="InterPro" id="IPR023696">
    <property type="entry name" value="Ureohydrolase_dom_sf"/>
</dbReference>
<name>A0A5A8DY17_CAFRO</name>
<dbReference type="OrthoDB" id="1918432at2759"/>
<accession>A0A5A8DY17</accession>
<protein>
    <recommendedName>
        <fullName evidence="1">Histone deacetylase domain-containing protein</fullName>
    </recommendedName>
</protein>
<dbReference type="InterPro" id="IPR037138">
    <property type="entry name" value="His_deacetylse_dom_sf"/>
</dbReference>
<dbReference type="SUPFAM" id="SSF52768">
    <property type="entry name" value="Arginase/deacetylase"/>
    <property type="match status" value="1"/>
</dbReference>
<dbReference type="InterPro" id="IPR023801">
    <property type="entry name" value="His_deacetylse_dom"/>
</dbReference>
<dbReference type="Gene3D" id="3.40.800.20">
    <property type="entry name" value="Histone deacetylase domain"/>
    <property type="match status" value="1"/>
</dbReference>
<dbReference type="InterPro" id="IPR003084">
    <property type="entry name" value="HDAC_I/II"/>
</dbReference>
<dbReference type="GO" id="GO:0040029">
    <property type="term" value="P:epigenetic regulation of gene expression"/>
    <property type="evidence" value="ECO:0007669"/>
    <property type="project" value="TreeGrafter"/>
</dbReference>
<organism evidence="2 3">
    <name type="scientific">Cafeteria roenbergensis</name>
    <name type="common">Marine flagellate</name>
    <dbReference type="NCBI Taxonomy" id="33653"/>
    <lineage>
        <taxon>Eukaryota</taxon>
        <taxon>Sar</taxon>
        <taxon>Stramenopiles</taxon>
        <taxon>Bigyra</taxon>
        <taxon>Opalozoa</taxon>
        <taxon>Bicosoecida</taxon>
        <taxon>Cafeteriaceae</taxon>
        <taxon>Cafeteria</taxon>
    </lineage>
</organism>
<evidence type="ECO:0000313" key="3">
    <source>
        <dbReference type="Proteomes" id="UP000322899"/>
    </source>
</evidence>
<dbReference type="GO" id="GO:0004407">
    <property type="term" value="F:histone deacetylase activity"/>
    <property type="evidence" value="ECO:0007669"/>
    <property type="project" value="InterPro"/>
</dbReference>
<sequence>MTCSFHKFGDFFPGTGDIRHIGHAEGKHYAWNFPLRSGIDDLSYEHVFKPVVAKIMEVYQPTAVVCSAALTR</sequence>
<dbReference type="PANTHER" id="PTHR10625">
    <property type="entry name" value="HISTONE DEACETYLASE HDAC1-RELATED"/>
    <property type="match status" value="1"/>
</dbReference>
<dbReference type="EMBL" id="VLTO01000063">
    <property type="protein sequence ID" value="KAA0170108.1"/>
    <property type="molecule type" value="Genomic_DNA"/>
</dbReference>
<gene>
    <name evidence="2" type="ORF">FNF27_06700</name>
</gene>
<dbReference type="AlphaFoldDB" id="A0A5A8DY17"/>